<evidence type="ECO:0000313" key="1">
    <source>
        <dbReference type="EMBL" id="EKQ72644.1"/>
    </source>
</evidence>
<comment type="caution">
    <text evidence="1">The sequence shown here is derived from an EMBL/GenBank/DDBJ whole genome shotgun (WGS) entry which is preliminary data.</text>
</comment>
<accession>A0AB72ZWQ5</accession>
<name>A0AB72ZWQ5_HELPX</name>
<evidence type="ECO:0000313" key="2">
    <source>
        <dbReference type="Proteomes" id="UP000001345"/>
    </source>
</evidence>
<reference evidence="2" key="1">
    <citation type="submission" date="2023-07" db="EMBL/GenBank/DDBJ databases">
        <authorList>
            <person name="Weinstock G."/>
            <person name="Sodergren E."/>
            <person name="Lobos E.A."/>
            <person name="Fulton L."/>
            <person name="Fulton R."/>
            <person name="Courtney L."/>
            <person name="Fronick C."/>
            <person name="O'Laughlin M."/>
            <person name="Godfrey J."/>
            <person name="Wilson R.M."/>
            <person name="Miner T."/>
            <person name="Farmer C."/>
            <person name="Delehaunty K."/>
            <person name="Cordes M."/>
            <person name="Minx P."/>
            <person name="Tomlinson C."/>
            <person name="Chen J."/>
            <person name="Wollam A."/>
            <person name="Pepin K.H."/>
            <person name="Bhonagiri V."/>
            <person name="Zhang X."/>
            <person name="Suruliraj S."/>
            <person name="Antonio M."/>
            <person name="Secka O."/>
            <person name="Thomas J."/>
            <person name="Warren W."/>
            <person name="Mitreva M."/>
            <person name="Mardis E.R."/>
            <person name="Wilson R.K."/>
        </authorList>
    </citation>
    <scope>NUCLEOTIDE SEQUENCE [LARGE SCALE GENOMIC DNA]</scope>
    <source>
        <strain evidence="2">GAM100Ai</strain>
    </source>
</reference>
<proteinExistence type="predicted"/>
<organism evidence="1 2">
    <name type="scientific">Helicobacter pylori GAM100Ai</name>
    <dbReference type="NCBI Taxonomy" id="1159019"/>
    <lineage>
        <taxon>Bacteria</taxon>
        <taxon>Pseudomonadati</taxon>
        <taxon>Campylobacterota</taxon>
        <taxon>Epsilonproteobacteria</taxon>
        <taxon>Campylobacterales</taxon>
        <taxon>Helicobacteraceae</taxon>
        <taxon>Helicobacter</taxon>
    </lineage>
</organism>
<protein>
    <recommendedName>
        <fullName evidence="3">Non-functional type II restriction endonuclease</fullName>
    </recommendedName>
</protein>
<dbReference type="AlphaFoldDB" id="A0AB72ZWQ5"/>
<dbReference type="EMBL" id="ANFP01000012">
    <property type="protein sequence ID" value="EKQ72644.1"/>
    <property type="molecule type" value="Genomic_DNA"/>
</dbReference>
<gene>
    <name evidence="1" type="ORF">HMPREF1391_00386</name>
</gene>
<sequence>MFSKIADTHIIDKLNNQGRKVEEVCFSWMCGFLVAEFFKDFIACLFGVQKETIKFFGGDNFESIESFKRSPKADFLLDNHLLLEVQSGFQGINDIKQHKVLEAQRRLITDKIPTIVVHFDLFNGQVACVEISKIKENDLNWITRQQMEGQSVFNISQNFFDYKITEMPNSLFFA</sequence>
<evidence type="ECO:0008006" key="3">
    <source>
        <dbReference type="Google" id="ProtNLM"/>
    </source>
</evidence>
<dbReference type="Proteomes" id="UP000001345">
    <property type="component" value="Unassembled WGS sequence"/>
</dbReference>